<feature type="domain" description="DNA-binding transcriptional repressor CapW C-terminal dimerisation" evidence="2">
    <location>
        <begin position="216"/>
        <end position="285"/>
    </location>
</feature>
<sequence>MKREQQLKQVRWDLALRYRLIETVAWWEGRLTTGHLIQSFGISRQQASKDINTYINEHAPENLTYDKQIKGYVPTERFEPRFIEDSASAYLHLLNQTHTRMPHVEGLALAYAHTKVLQVPDRSIKPEILRPLLKACRERLRLDIDYVSLNAPEPEGRTIAPHTLIYTGMRWHVRAYCEKNRSYRDFVLSRLRGVPELRDDETQNGIAGDDDWNNKVCVIITPDERLNPAQKDIIQTDFGMIDGKLEIPSRQALVKYILHRYQIDPKNLNPRPEAQQIVVANLKELKPWLYD</sequence>
<reference evidence="4" key="1">
    <citation type="submission" date="2019-10" db="EMBL/GenBank/DDBJ databases">
        <title>Evaluation of single-gene subtyping targets for Pseudomonas.</title>
        <authorList>
            <person name="Reichler S.J."/>
            <person name="Orsi R.H."/>
            <person name="Wiedmann M."/>
            <person name="Martin N.H."/>
            <person name="Murphy S.I."/>
        </authorList>
    </citation>
    <scope>NUCLEOTIDE SEQUENCE</scope>
    <source>
        <strain evidence="4">FSL R10-2339</strain>
    </source>
</reference>
<feature type="domain" description="DNA-binding transcriptional repressor CapW winged helix-turn-helix" evidence="3">
    <location>
        <begin position="13"/>
        <end position="96"/>
    </location>
</feature>
<dbReference type="AlphaFoldDB" id="A0A6A7YYL8"/>
<dbReference type="PROSITE" id="PS52050">
    <property type="entry name" value="WYL"/>
    <property type="match status" value="1"/>
</dbReference>
<evidence type="ECO:0000259" key="1">
    <source>
        <dbReference type="Pfam" id="PF13280"/>
    </source>
</evidence>
<dbReference type="InterPro" id="IPR059020">
    <property type="entry name" value="CapW_CTD"/>
</dbReference>
<dbReference type="RefSeq" id="WP_153386544.1">
    <property type="nucleotide sequence ID" value="NZ_JBITTT010000012.1"/>
</dbReference>
<dbReference type="EMBL" id="WIWC01000014">
    <property type="protein sequence ID" value="MQT80557.1"/>
    <property type="molecule type" value="Genomic_DNA"/>
</dbReference>
<dbReference type="Pfam" id="PF26107">
    <property type="entry name" value="BrxR_CTD"/>
    <property type="match status" value="1"/>
</dbReference>
<evidence type="ECO:0000259" key="3">
    <source>
        <dbReference type="Pfam" id="PF26109"/>
    </source>
</evidence>
<dbReference type="InterPro" id="IPR059019">
    <property type="entry name" value="WHD_CapW"/>
</dbReference>
<name>A0A6A7YYL8_9PSED</name>
<dbReference type="PANTHER" id="PTHR34580">
    <property type="match status" value="1"/>
</dbReference>
<organism evidence="4">
    <name type="scientific">Pseudomonas helleri</name>
    <dbReference type="NCBI Taxonomy" id="1608996"/>
    <lineage>
        <taxon>Bacteria</taxon>
        <taxon>Pseudomonadati</taxon>
        <taxon>Pseudomonadota</taxon>
        <taxon>Gammaproteobacteria</taxon>
        <taxon>Pseudomonadales</taxon>
        <taxon>Pseudomonadaceae</taxon>
        <taxon>Pseudomonas</taxon>
    </lineage>
</organism>
<gene>
    <name evidence="4" type="ORF">GHN86_10855</name>
</gene>
<protein>
    <submittedName>
        <fullName evidence="4">WYL domain-containing protein</fullName>
    </submittedName>
</protein>
<dbReference type="InterPro" id="IPR051534">
    <property type="entry name" value="CBASS_pafABC_assoc_protein"/>
</dbReference>
<proteinExistence type="predicted"/>
<comment type="caution">
    <text evidence="4">The sequence shown here is derived from an EMBL/GenBank/DDBJ whole genome shotgun (WGS) entry which is preliminary data.</text>
</comment>
<evidence type="ECO:0000313" key="4">
    <source>
        <dbReference type="EMBL" id="MQT80557.1"/>
    </source>
</evidence>
<feature type="domain" description="WYL" evidence="1">
    <location>
        <begin position="127"/>
        <end position="194"/>
    </location>
</feature>
<dbReference type="PANTHER" id="PTHR34580:SF3">
    <property type="entry name" value="PROTEIN PAFB"/>
    <property type="match status" value="1"/>
</dbReference>
<dbReference type="InterPro" id="IPR026881">
    <property type="entry name" value="WYL_dom"/>
</dbReference>
<dbReference type="Pfam" id="PF13280">
    <property type="entry name" value="WYL"/>
    <property type="match status" value="1"/>
</dbReference>
<accession>A0A6A7YYL8</accession>
<dbReference type="PIRSF" id="PIRSF015558">
    <property type="entry name" value="Txn_reg_DeoR_prd"/>
    <property type="match status" value="1"/>
</dbReference>
<dbReference type="InterPro" id="IPR016634">
    <property type="entry name" value="CapW-like"/>
</dbReference>
<evidence type="ECO:0000259" key="2">
    <source>
        <dbReference type="Pfam" id="PF26107"/>
    </source>
</evidence>
<dbReference type="Pfam" id="PF26109">
    <property type="entry name" value="WHD_BrxR"/>
    <property type="match status" value="1"/>
</dbReference>